<dbReference type="EMBL" id="JACGWJ010000022">
    <property type="protein sequence ID" value="KAL0329187.1"/>
    <property type="molecule type" value="Genomic_DNA"/>
</dbReference>
<comment type="caution">
    <text evidence="1">The sequence shown here is derived from an EMBL/GenBank/DDBJ whole genome shotgun (WGS) entry which is preliminary data.</text>
</comment>
<evidence type="ECO:0000313" key="1">
    <source>
        <dbReference type="EMBL" id="KAL0329187.1"/>
    </source>
</evidence>
<organism evidence="1">
    <name type="scientific">Sesamum radiatum</name>
    <name type="common">Black benniseed</name>
    <dbReference type="NCBI Taxonomy" id="300843"/>
    <lineage>
        <taxon>Eukaryota</taxon>
        <taxon>Viridiplantae</taxon>
        <taxon>Streptophyta</taxon>
        <taxon>Embryophyta</taxon>
        <taxon>Tracheophyta</taxon>
        <taxon>Spermatophyta</taxon>
        <taxon>Magnoliopsida</taxon>
        <taxon>eudicotyledons</taxon>
        <taxon>Gunneridae</taxon>
        <taxon>Pentapetalae</taxon>
        <taxon>asterids</taxon>
        <taxon>lamiids</taxon>
        <taxon>Lamiales</taxon>
        <taxon>Pedaliaceae</taxon>
        <taxon>Sesamum</taxon>
    </lineage>
</organism>
<reference evidence="1" key="1">
    <citation type="submission" date="2020-06" db="EMBL/GenBank/DDBJ databases">
        <authorList>
            <person name="Li T."/>
            <person name="Hu X."/>
            <person name="Zhang T."/>
            <person name="Song X."/>
            <person name="Zhang H."/>
            <person name="Dai N."/>
            <person name="Sheng W."/>
            <person name="Hou X."/>
            <person name="Wei L."/>
        </authorList>
    </citation>
    <scope>NUCLEOTIDE SEQUENCE</scope>
    <source>
        <strain evidence="1">G02</strain>
        <tissue evidence="1">Leaf</tissue>
    </source>
</reference>
<accession>A0AAW2MFG3</accession>
<dbReference type="AlphaFoldDB" id="A0AAW2MFG3"/>
<sequence length="66" mass="6825">MASPPVAAMPSPRPLGDVAITCCQRGDTRLLPLVGVTSPLPRPLGDVNVAYCQRGDTRLLPLAGAT</sequence>
<name>A0AAW2MFG3_SESRA</name>
<gene>
    <name evidence="1" type="ORF">Sradi_4905400</name>
</gene>
<proteinExistence type="predicted"/>
<reference evidence="1" key="2">
    <citation type="journal article" date="2024" name="Plant">
        <title>Genomic evolution and insights into agronomic trait innovations of Sesamum species.</title>
        <authorList>
            <person name="Miao H."/>
            <person name="Wang L."/>
            <person name="Qu L."/>
            <person name="Liu H."/>
            <person name="Sun Y."/>
            <person name="Le M."/>
            <person name="Wang Q."/>
            <person name="Wei S."/>
            <person name="Zheng Y."/>
            <person name="Lin W."/>
            <person name="Duan Y."/>
            <person name="Cao H."/>
            <person name="Xiong S."/>
            <person name="Wang X."/>
            <person name="Wei L."/>
            <person name="Li C."/>
            <person name="Ma Q."/>
            <person name="Ju M."/>
            <person name="Zhao R."/>
            <person name="Li G."/>
            <person name="Mu C."/>
            <person name="Tian Q."/>
            <person name="Mei H."/>
            <person name="Zhang T."/>
            <person name="Gao T."/>
            <person name="Zhang H."/>
        </authorList>
    </citation>
    <scope>NUCLEOTIDE SEQUENCE</scope>
    <source>
        <strain evidence="1">G02</strain>
    </source>
</reference>
<protein>
    <submittedName>
        <fullName evidence="1">Uncharacterized protein</fullName>
    </submittedName>
</protein>